<sequence>WLKIIIVTTQESDGYYHYKDNKVFPSHVNVELANLGGTTYKSEYIINELNNNLRDRLVRSNQNNLIPEKVIHSNVIPGNHVYMCLVVYGNIISDSWKKSRGGKKVTRVEVTMCTWHAEKSSKYDKYWCWCFWSPEVEVLDLLRAQEIAVRAWDKTLSTQPEKLIGNEMMNNYWFRVKTNYVCKRHKGEIETVFEHPTQPGQRQPVWWMDGKEKAFREIHLMPT</sequence>
<dbReference type="InterPro" id="IPR014756">
    <property type="entry name" value="Ig_E-set"/>
</dbReference>
<dbReference type="PANTHER" id="PTHR19372:SF7">
    <property type="entry name" value="SULFITE OXIDASE, MITOCHONDRIAL"/>
    <property type="match status" value="1"/>
</dbReference>
<dbReference type="GO" id="GO:0020037">
    <property type="term" value="F:heme binding"/>
    <property type="evidence" value="ECO:0007669"/>
    <property type="project" value="TreeGrafter"/>
</dbReference>
<feature type="non-terminal residue" evidence="2">
    <location>
        <position position="223"/>
    </location>
</feature>
<dbReference type="Proteomes" id="UP001281410">
    <property type="component" value="Unassembled WGS sequence"/>
</dbReference>
<dbReference type="GO" id="GO:0006790">
    <property type="term" value="P:sulfur compound metabolic process"/>
    <property type="evidence" value="ECO:0007669"/>
    <property type="project" value="TreeGrafter"/>
</dbReference>
<gene>
    <name evidence="2" type="ORF">Dsin_002625</name>
</gene>
<dbReference type="Pfam" id="PF03404">
    <property type="entry name" value="Mo-co_dimer"/>
    <property type="match status" value="1"/>
</dbReference>
<evidence type="ECO:0000313" key="2">
    <source>
        <dbReference type="EMBL" id="KAK3230744.1"/>
    </source>
</evidence>
<organism evidence="2 3">
    <name type="scientific">Dipteronia sinensis</name>
    <dbReference type="NCBI Taxonomy" id="43782"/>
    <lineage>
        <taxon>Eukaryota</taxon>
        <taxon>Viridiplantae</taxon>
        <taxon>Streptophyta</taxon>
        <taxon>Embryophyta</taxon>
        <taxon>Tracheophyta</taxon>
        <taxon>Spermatophyta</taxon>
        <taxon>Magnoliopsida</taxon>
        <taxon>eudicotyledons</taxon>
        <taxon>Gunneridae</taxon>
        <taxon>Pentapetalae</taxon>
        <taxon>rosids</taxon>
        <taxon>malvids</taxon>
        <taxon>Sapindales</taxon>
        <taxon>Sapindaceae</taxon>
        <taxon>Hippocastanoideae</taxon>
        <taxon>Acereae</taxon>
        <taxon>Dipteronia</taxon>
    </lineage>
</organism>
<dbReference type="GO" id="GO:0030151">
    <property type="term" value="F:molybdenum ion binding"/>
    <property type="evidence" value="ECO:0007669"/>
    <property type="project" value="InterPro"/>
</dbReference>
<dbReference type="AlphaFoldDB" id="A0AAE0B7H1"/>
<dbReference type="Gene3D" id="2.60.40.650">
    <property type="match status" value="1"/>
</dbReference>
<dbReference type="GO" id="GO:0008482">
    <property type="term" value="F:sulfite oxidase activity"/>
    <property type="evidence" value="ECO:0007669"/>
    <property type="project" value="TreeGrafter"/>
</dbReference>
<comment type="caution">
    <text evidence="2">The sequence shown here is derived from an EMBL/GenBank/DDBJ whole genome shotgun (WGS) entry which is preliminary data.</text>
</comment>
<reference evidence="2" key="1">
    <citation type="journal article" date="2023" name="Plant J.">
        <title>Genome sequences and population genomics provide insights into the demographic history, inbreeding, and mutation load of two 'living fossil' tree species of Dipteronia.</title>
        <authorList>
            <person name="Feng Y."/>
            <person name="Comes H.P."/>
            <person name="Chen J."/>
            <person name="Zhu S."/>
            <person name="Lu R."/>
            <person name="Zhang X."/>
            <person name="Li P."/>
            <person name="Qiu J."/>
            <person name="Olsen K.M."/>
            <person name="Qiu Y."/>
        </authorList>
    </citation>
    <scope>NUCLEOTIDE SEQUENCE</scope>
    <source>
        <strain evidence="2">NBL</strain>
    </source>
</reference>
<dbReference type="PANTHER" id="PTHR19372">
    <property type="entry name" value="SULFITE REDUCTASE"/>
    <property type="match status" value="1"/>
</dbReference>
<dbReference type="GO" id="GO:0043546">
    <property type="term" value="F:molybdopterin cofactor binding"/>
    <property type="evidence" value="ECO:0007669"/>
    <property type="project" value="TreeGrafter"/>
</dbReference>
<dbReference type="EMBL" id="JANJYJ010000001">
    <property type="protein sequence ID" value="KAK3230744.1"/>
    <property type="molecule type" value="Genomic_DNA"/>
</dbReference>
<dbReference type="InterPro" id="IPR005066">
    <property type="entry name" value="MoCF_OxRdtse_dimer"/>
</dbReference>
<protein>
    <recommendedName>
        <fullName evidence="1">Moybdenum cofactor oxidoreductase dimerisation domain-containing protein</fullName>
    </recommendedName>
</protein>
<evidence type="ECO:0000313" key="3">
    <source>
        <dbReference type="Proteomes" id="UP001281410"/>
    </source>
</evidence>
<keyword evidence="3" id="KW-1185">Reference proteome</keyword>
<name>A0AAE0B7H1_9ROSI</name>
<feature type="domain" description="Moybdenum cofactor oxidoreductase dimerisation" evidence="1">
    <location>
        <begin position="99"/>
        <end position="179"/>
    </location>
</feature>
<proteinExistence type="predicted"/>
<dbReference type="SUPFAM" id="SSF81296">
    <property type="entry name" value="E set domains"/>
    <property type="match status" value="1"/>
</dbReference>
<evidence type="ECO:0000259" key="1">
    <source>
        <dbReference type="Pfam" id="PF03404"/>
    </source>
</evidence>
<accession>A0AAE0B7H1</accession>